<dbReference type="CTD" id="186189"/>
<dbReference type="STRING" id="6239.F53G12.4.1"/>
<evidence type="ECO:0000313" key="2">
    <source>
        <dbReference type="EMBL" id="CCD71712.1"/>
    </source>
</evidence>
<protein>
    <submittedName>
        <fullName evidence="2">LisH domain-containing protein</fullName>
    </submittedName>
</protein>
<dbReference type="RefSeq" id="NP_490683.4">
    <property type="nucleotide sequence ID" value="NM_058282.5"/>
</dbReference>
<proteinExistence type="evidence at protein level"/>
<dbReference type="HOGENOM" id="CLU_057393_0_0_1"/>
<dbReference type="InParanoid" id="O01796"/>
<dbReference type="AGR" id="WB:WBGene00018772"/>
<comment type="interaction">
    <interactant intactId="EBI-318549">
        <id>O01796</id>
    </interactant>
    <interactant intactId="EBI-311938">
        <id>Q22174</id>
        <label>slfl-5</label>
    </interactant>
    <organismsDiffer>false</organismsDiffer>
    <experiments>3</experiments>
</comment>
<dbReference type="Bgee" id="WBGene00018772">
    <property type="expression patterns" value="Expressed in anatomical system and 4 other cell types or tissues"/>
</dbReference>
<feature type="region of interest" description="Disordered" evidence="1">
    <location>
        <begin position="170"/>
        <end position="203"/>
    </location>
</feature>
<feature type="compositionally biased region" description="Low complexity" evidence="1">
    <location>
        <begin position="182"/>
        <end position="196"/>
    </location>
</feature>
<dbReference type="eggNOG" id="ENOG502THG0">
    <property type="taxonomic scope" value="Eukaryota"/>
</dbReference>
<reference evidence="2 3" key="1">
    <citation type="journal article" date="1998" name="Science">
        <title>Genome sequence of the nematode C. elegans: a platform for investigating biology.</title>
        <authorList>
            <consortium name="The C. elegans sequencing consortium"/>
            <person name="Sulson J.E."/>
            <person name="Waterston R."/>
        </authorList>
    </citation>
    <scope>NUCLEOTIDE SEQUENCE [LARGE SCALE GENOMIC DNA]</scope>
    <source>
        <strain evidence="2 3">Bristol N2</strain>
    </source>
</reference>
<dbReference type="PaxDb" id="6239-F53G12.4"/>
<dbReference type="IntAct" id="O01796">
    <property type="interactions" value="6"/>
</dbReference>
<gene>
    <name evidence="2" type="ORF">CELE_F53G12.4</name>
    <name evidence="2 4" type="ORF">F53G12.4</name>
</gene>
<dbReference type="DIP" id="DIP-26656N"/>
<dbReference type="EMBL" id="BX284601">
    <property type="protein sequence ID" value="CCD71712.1"/>
    <property type="molecule type" value="Genomic_DNA"/>
</dbReference>
<dbReference type="FunCoup" id="O01796">
    <property type="interactions" value="1245"/>
</dbReference>
<dbReference type="UCSC" id="F53G12.4">
    <property type="organism name" value="c. elegans"/>
</dbReference>
<dbReference type="Proteomes" id="UP000001940">
    <property type="component" value="Chromosome I"/>
</dbReference>
<name>O01796_CAEEL</name>
<evidence type="ECO:0000256" key="1">
    <source>
        <dbReference type="SAM" id="MobiDB-lite"/>
    </source>
</evidence>
<accession>O01796</accession>
<evidence type="ECO:0000313" key="4">
    <source>
        <dbReference type="WormBase" id="F53G12.4"/>
    </source>
</evidence>
<dbReference type="WormBase" id="F53G12.4">
    <property type="protein sequence ID" value="CE42005"/>
    <property type="gene ID" value="WBGene00018772"/>
</dbReference>
<evidence type="ECO:0000313" key="3">
    <source>
        <dbReference type="Proteomes" id="UP000001940"/>
    </source>
</evidence>
<feature type="compositionally biased region" description="Acidic residues" evidence="1">
    <location>
        <begin position="328"/>
        <end position="337"/>
    </location>
</feature>
<dbReference type="KEGG" id="cel:CELE_F53G12.4"/>
<sequence length="350" mass="38816">MHSTNPILRQLADQLSELPQYAPLRTYIRATISATLGETPKKTSRDLTYRERVTHSMIADWLEQNGYPISSQVLKTEMSGNYMESAEKHVENGEKIDNLLRSQLKIDIRDGTGDDFERKSIKSIGAGRPFAKINMVDKQRAPLKITPLSDEEFRKTMRKRMEMERERLARLSNQAEDDSDDSSSSSDSSTSSASSSSEEKLTFSDILGKPTAAGAEKMIELSQIPNAWGPSKSALVTDDVASTSDPLPAIFNAHLPPLSMGRPPLTKSAKSREIDAIFGSDNVDYDLEDFEQDGVAKKKSILPMEKKKEEAKPKEQELVEPLVLSEGESIDELEDFDTGLLSSGGSDYSF</sequence>
<feature type="region of interest" description="Disordered" evidence="1">
    <location>
        <begin position="301"/>
        <end position="350"/>
    </location>
</feature>
<keyword evidence="3" id="KW-1185">Reference proteome</keyword>
<dbReference type="OrthoDB" id="5875573at2759"/>
<dbReference type="OMA" id="PLRTYIR"/>
<feature type="compositionally biased region" description="Polar residues" evidence="1">
    <location>
        <begin position="340"/>
        <end position="350"/>
    </location>
</feature>
<dbReference type="GeneID" id="186189"/>
<feature type="compositionally biased region" description="Basic and acidic residues" evidence="1">
    <location>
        <begin position="304"/>
        <end position="317"/>
    </location>
</feature>
<organism evidence="2 3">
    <name type="scientific">Caenorhabditis elegans</name>
    <dbReference type="NCBI Taxonomy" id="6239"/>
    <lineage>
        <taxon>Eukaryota</taxon>
        <taxon>Metazoa</taxon>
        <taxon>Ecdysozoa</taxon>
        <taxon>Nematoda</taxon>
        <taxon>Chromadorea</taxon>
        <taxon>Rhabditida</taxon>
        <taxon>Rhabditina</taxon>
        <taxon>Rhabditomorpha</taxon>
        <taxon>Rhabditoidea</taxon>
        <taxon>Rhabditidae</taxon>
        <taxon>Peloderinae</taxon>
        <taxon>Caenorhabditis</taxon>
    </lineage>
</organism>
<dbReference type="AlphaFoldDB" id="O01796"/>